<dbReference type="GO" id="GO:0004347">
    <property type="term" value="F:glucose-6-phosphate isomerase activity"/>
    <property type="evidence" value="ECO:0007669"/>
    <property type="project" value="UniProtKB-EC"/>
</dbReference>
<evidence type="ECO:0000256" key="3">
    <source>
        <dbReference type="ARBA" id="ARBA00023235"/>
    </source>
</evidence>
<dbReference type="AlphaFoldDB" id="A0A9D1SKK7"/>
<organism evidence="5 6">
    <name type="scientific">Candidatus Avacidaminococcus intestinavium</name>
    <dbReference type="NCBI Taxonomy" id="2840684"/>
    <lineage>
        <taxon>Bacteria</taxon>
        <taxon>Bacillati</taxon>
        <taxon>Bacillota</taxon>
        <taxon>Negativicutes</taxon>
        <taxon>Acidaminococcales</taxon>
        <taxon>Acidaminococcaceae</taxon>
        <taxon>Acidaminococcaceae incertae sedis</taxon>
        <taxon>Candidatus Avacidaminococcus</taxon>
    </lineage>
</organism>
<dbReference type="GO" id="GO:0048029">
    <property type="term" value="F:monosaccharide binding"/>
    <property type="evidence" value="ECO:0007669"/>
    <property type="project" value="TreeGrafter"/>
</dbReference>
<dbReference type="PANTHER" id="PTHR11469:SF1">
    <property type="entry name" value="GLUCOSE-6-PHOSPHATE ISOMERASE"/>
    <property type="match status" value="1"/>
</dbReference>
<dbReference type="CDD" id="cd05016">
    <property type="entry name" value="SIS_PGI_2"/>
    <property type="match status" value="1"/>
</dbReference>
<dbReference type="PANTHER" id="PTHR11469">
    <property type="entry name" value="GLUCOSE-6-PHOSPHATE ISOMERASE"/>
    <property type="match status" value="1"/>
</dbReference>
<evidence type="ECO:0000313" key="5">
    <source>
        <dbReference type="EMBL" id="HIU63651.1"/>
    </source>
</evidence>
<proteinExistence type="inferred from homology"/>
<dbReference type="GO" id="GO:0005829">
    <property type="term" value="C:cytosol"/>
    <property type="evidence" value="ECO:0007669"/>
    <property type="project" value="TreeGrafter"/>
</dbReference>
<dbReference type="InterPro" id="IPR035482">
    <property type="entry name" value="SIS_PGI_2"/>
</dbReference>
<dbReference type="PROSITE" id="PS51463">
    <property type="entry name" value="P_GLUCOSE_ISOMERASE_3"/>
    <property type="match status" value="1"/>
</dbReference>
<reference evidence="5" key="1">
    <citation type="submission" date="2020-10" db="EMBL/GenBank/DDBJ databases">
        <authorList>
            <person name="Gilroy R."/>
        </authorList>
    </citation>
    <scope>NUCLEOTIDE SEQUENCE</scope>
    <source>
        <strain evidence="5">CHK160-1198</strain>
    </source>
</reference>
<dbReference type="EMBL" id="DVNI01000019">
    <property type="protein sequence ID" value="HIU63651.1"/>
    <property type="molecule type" value="Genomic_DNA"/>
</dbReference>
<dbReference type="GO" id="GO:0097367">
    <property type="term" value="F:carbohydrate derivative binding"/>
    <property type="evidence" value="ECO:0007669"/>
    <property type="project" value="InterPro"/>
</dbReference>
<evidence type="ECO:0000313" key="6">
    <source>
        <dbReference type="Proteomes" id="UP000824099"/>
    </source>
</evidence>
<reference evidence="5" key="2">
    <citation type="journal article" date="2021" name="PeerJ">
        <title>Extensive microbial diversity within the chicken gut microbiome revealed by metagenomics and culture.</title>
        <authorList>
            <person name="Gilroy R."/>
            <person name="Ravi A."/>
            <person name="Getino M."/>
            <person name="Pursley I."/>
            <person name="Horton D.L."/>
            <person name="Alikhan N.F."/>
            <person name="Baker D."/>
            <person name="Gharbi K."/>
            <person name="Hall N."/>
            <person name="Watson M."/>
            <person name="Adriaenssens E.M."/>
            <person name="Foster-Nyarko E."/>
            <person name="Jarju S."/>
            <person name="Secka A."/>
            <person name="Antonio M."/>
            <person name="Oren A."/>
            <person name="Chaudhuri R.R."/>
            <person name="La Ragione R."/>
            <person name="Hildebrand F."/>
            <person name="Pallen M.J."/>
        </authorList>
    </citation>
    <scope>NUCLEOTIDE SEQUENCE</scope>
    <source>
        <strain evidence="5">CHK160-1198</strain>
    </source>
</reference>
<evidence type="ECO:0000256" key="4">
    <source>
        <dbReference type="RuleBase" id="RU000612"/>
    </source>
</evidence>
<dbReference type="InterPro" id="IPR001672">
    <property type="entry name" value="G6P_Isomerase"/>
</dbReference>
<dbReference type="EC" id="5.3.1.9" evidence="4"/>
<comment type="similarity">
    <text evidence="4">Belongs to the GPI family.</text>
</comment>
<dbReference type="Proteomes" id="UP000824099">
    <property type="component" value="Unassembled WGS sequence"/>
</dbReference>
<gene>
    <name evidence="5" type="ORF">IAB06_01240</name>
</gene>
<dbReference type="Gene3D" id="3.40.50.10490">
    <property type="entry name" value="Glucose-6-phosphate isomerase like protein, domain 1"/>
    <property type="match status" value="2"/>
</dbReference>
<keyword evidence="1 4" id="KW-0312">Gluconeogenesis</keyword>
<comment type="caution">
    <text evidence="5">The sequence shown here is derived from an EMBL/GenBank/DDBJ whole genome shotgun (WGS) entry which is preliminary data.</text>
</comment>
<dbReference type="InterPro" id="IPR046348">
    <property type="entry name" value="SIS_dom_sf"/>
</dbReference>
<accession>A0A9D1SKK7</accession>
<evidence type="ECO:0000256" key="1">
    <source>
        <dbReference type="ARBA" id="ARBA00022432"/>
    </source>
</evidence>
<dbReference type="GO" id="GO:0006094">
    <property type="term" value="P:gluconeogenesis"/>
    <property type="evidence" value="ECO:0007669"/>
    <property type="project" value="UniProtKB-KW"/>
</dbReference>
<sequence length="486" mass="54885">MHLTGKVQLDSGFCFDYANMLGKDLIKEQDLEQITERISTATRGIAKIRDLGYAKGHLSKDGEPEPVFFTKLPEIKAGNPNTPESIARLKDYARQVWETKEVIIFFGIGGSYLGGKVLFDIQAGAFWNQKKPLERKGFPKVFFSGNNLDADQDYALLEELVRQAQYKKLANQGKTKVLLIPITKSGTTIETLTSFIYFFEQMKLANTLFEFDVTVVSEQCKNSHDNVLVRLAKEHKWEIFDIQKGIGGRFCIFSNPGLLTAALVGMDIEELLRGAREMELACQDDDVLKNPALLNATLKYIASEKYGCDIEVLMPYSMRLKSLGEWYVQLLAESLGKKKNKLGKIVNYGRTPIAAVGTTDMHAQTQQHQDGRRNKVIQFIDIAEKDTKIYLKNPFPEVKEFDKFSGMGVDEALKLALAANAQALSEDKRFNAQYCLPKLSPYYVGQLLYFLMLSVVYEGELADINAFDQPGVEAYKRIMKEKMQCD</sequence>
<dbReference type="Pfam" id="PF00342">
    <property type="entry name" value="PGI"/>
    <property type="match status" value="1"/>
</dbReference>
<keyword evidence="2 4" id="KW-0324">Glycolysis</keyword>
<dbReference type="PRINTS" id="PR00662">
    <property type="entry name" value="G6PISOMERASE"/>
</dbReference>
<protein>
    <recommendedName>
        <fullName evidence="4">Glucose-6-phosphate isomerase</fullName>
        <ecNumber evidence="4">5.3.1.9</ecNumber>
    </recommendedName>
</protein>
<comment type="pathway">
    <text evidence="4">Carbohydrate degradation; glycolysis; D-glyceraldehyde 3-phosphate and glycerone phosphate from D-glucose: step 2/4.</text>
</comment>
<name>A0A9D1SKK7_9FIRM</name>
<dbReference type="SUPFAM" id="SSF53697">
    <property type="entry name" value="SIS domain"/>
    <property type="match status" value="1"/>
</dbReference>
<keyword evidence="3 4" id="KW-0413">Isomerase</keyword>
<comment type="catalytic activity">
    <reaction evidence="4">
        <text>alpha-D-glucose 6-phosphate = beta-D-fructose 6-phosphate</text>
        <dbReference type="Rhea" id="RHEA:11816"/>
        <dbReference type="ChEBI" id="CHEBI:57634"/>
        <dbReference type="ChEBI" id="CHEBI:58225"/>
        <dbReference type="EC" id="5.3.1.9"/>
    </reaction>
</comment>
<dbReference type="GO" id="GO:0051156">
    <property type="term" value="P:glucose 6-phosphate metabolic process"/>
    <property type="evidence" value="ECO:0007669"/>
    <property type="project" value="TreeGrafter"/>
</dbReference>
<dbReference type="GO" id="GO:0006096">
    <property type="term" value="P:glycolytic process"/>
    <property type="evidence" value="ECO:0007669"/>
    <property type="project" value="UniProtKB-KW"/>
</dbReference>
<evidence type="ECO:0000256" key="2">
    <source>
        <dbReference type="ARBA" id="ARBA00023152"/>
    </source>
</evidence>